<protein>
    <submittedName>
        <fullName evidence="1">Uncharacterized protein</fullName>
    </submittedName>
</protein>
<keyword evidence="3" id="KW-1185">Reference proteome</keyword>
<evidence type="ECO:0000313" key="2">
    <source>
        <dbReference type="EMBL" id="QRZ16098.1"/>
    </source>
</evidence>
<gene>
    <name evidence="1" type="ORF">JWJ88_12470</name>
    <name evidence="2" type="ORF">JWJ88_21390</name>
</gene>
<reference evidence="1 3" key="1">
    <citation type="submission" date="2021-02" db="EMBL/GenBank/DDBJ databases">
        <title>Paracoccus methylovroum sp.nov., a new methanol and methylamine utilizing methylotrophic denitrifer.</title>
        <authorList>
            <person name="Timsy T."/>
            <person name="Behrendt U."/>
            <person name="Ulrich A."/>
            <person name="Spanner T."/>
            <person name="Foesel B.U."/>
            <person name="Horn M.A."/>
            <person name="Kolb S."/>
        </authorList>
    </citation>
    <scope>NUCLEOTIDE SEQUENCE [LARGE SCALE GENOMIC DNA]</scope>
    <source>
        <strain evidence="1 3">H4-D09</strain>
        <plasmid evidence="1 3">p1</plasmid>
        <plasmid evidence="2 3">p2</plasmid>
    </source>
</reference>
<dbReference type="RefSeq" id="WP_205295281.1">
    <property type="nucleotide sequence ID" value="NZ_CP070369.1"/>
</dbReference>
<name>A0ABX7JMX9_9RHOB</name>
<evidence type="ECO:0000313" key="3">
    <source>
        <dbReference type="Proteomes" id="UP000663629"/>
    </source>
</evidence>
<dbReference type="Proteomes" id="UP000663629">
    <property type="component" value="Plasmid p1"/>
</dbReference>
<evidence type="ECO:0000313" key="1">
    <source>
        <dbReference type="EMBL" id="QRZ14304.1"/>
    </source>
</evidence>
<proteinExistence type="predicted"/>
<dbReference type="EMBL" id="CP070372">
    <property type="protein sequence ID" value="QRZ16098.1"/>
    <property type="molecule type" value="Genomic_DNA"/>
</dbReference>
<geneLocation type="plasmid" evidence="1 3">
    <name>p1</name>
</geneLocation>
<dbReference type="EMBL" id="CP070369">
    <property type="protein sequence ID" value="QRZ14304.1"/>
    <property type="molecule type" value="Genomic_DNA"/>
</dbReference>
<accession>A0ABX7JMX9</accession>
<dbReference type="Proteomes" id="UP000663629">
    <property type="component" value="Plasmid p2"/>
</dbReference>
<organism evidence="1 3">
    <name type="scientific">Paracoccus methylovorus</name>
    <dbReference type="NCBI Taxonomy" id="2812658"/>
    <lineage>
        <taxon>Bacteria</taxon>
        <taxon>Pseudomonadati</taxon>
        <taxon>Pseudomonadota</taxon>
        <taxon>Alphaproteobacteria</taxon>
        <taxon>Rhodobacterales</taxon>
        <taxon>Paracoccaceae</taxon>
        <taxon>Paracoccus</taxon>
    </lineage>
</organism>
<sequence>MTETISKSRQLAEVAFGKTQTQFLARQRALNEHDSITTARAEKTLRLRTARLEKTRSDMLAASAIDQRKCVKQA</sequence>
<keyword evidence="1" id="KW-0614">Plasmid</keyword>
<geneLocation type="plasmid" evidence="2 3">
    <name>p2</name>
</geneLocation>